<organism evidence="1 2">
    <name type="scientific">Photobacterium gaetbulicola</name>
    <dbReference type="NCBI Taxonomy" id="1295392"/>
    <lineage>
        <taxon>Bacteria</taxon>
        <taxon>Pseudomonadati</taxon>
        <taxon>Pseudomonadota</taxon>
        <taxon>Gammaproteobacteria</taxon>
        <taxon>Vibrionales</taxon>
        <taxon>Vibrionaceae</taxon>
        <taxon>Photobacterium</taxon>
    </lineage>
</organism>
<comment type="caution">
    <text evidence="1">The sequence shown here is derived from an EMBL/GenBank/DDBJ whole genome shotgun (WGS) entry which is preliminary data.</text>
</comment>
<accession>A0A0B9G3B0</accession>
<dbReference type="Proteomes" id="UP000031278">
    <property type="component" value="Unassembled WGS sequence"/>
</dbReference>
<evidence type="ECO:0000313" key="2">
    <source>
        <dbReference type="Proteomes" id="UP000031278"/>
    </source>
</evidence>
<dbReference type="AlphaFoldDB" id="A0A0B9G3B0"/>
<dbReference type="EMBL" id="JWLZ01000161">
    <property type="protein sequence ID" value="KHT63124.1"/>
    <property type="molecule type" value="Genomic_DNA"/>
</dbReference>
<gene>
    <name evidence="1" type="ORF">RJ45_13660</name>
</gene>
<reference evidence="1 2" key="1">
    <citation type="submission" date="2014-12" db="EMBL/GenBank/DDBJ databases">
        <title>Genome sequencing of Photobacterium gaetbulicola AD005a.</title>
        <authorList>
            <person name="Adrian T.G.S."/>
            <person name="Chan K.G."/>
        </authorList>
    </citation>
    <scope>NUCLEOTIDE SEQUENCE [LARGE SCALE GENOMIC DNA]</scope>
    <source>
        <strain evidence="1 2">AD005a</strain>
    </source>
</reference>
<protein>
    <submittedName>
        <fullName evidence="1">Uncharacterized protein</fullName>
    </submittedName>
</protein>
<name>A0A0B9G3B0_9GAMM</name>
<evidence type="ECO:0000313" key="1">
    <source>
        <dbReference type="EMBL" id="KHT63124.1"/>
    </source>
</evidence>
<sequence length="120" mass="13593">MTLCDREILHSQAGRKLPMLLPLADANARKEESHEKSLFVVMASLILNSCSTVGVEAYARQGKWDELGESDALKGNRERALVSLNFDEQAKASWERLWWIWESLLSKRKNASKEALFTGD</sequence>
<dbReference type="RefSeq" id="WP_039462966.1">
    <property type="nucleotide sequence ID" value="NZ_JWLZ01000161.1"/>
</dbReference>
<proteinExistence type="predicted"/>